<name>A0ABU5QJF9_9BACT</name>
<dbReference type="RefSeq" id="WP_323247415.1">
    <property type="nucleotide sequence ID" value="NZ_JAYFUL010000006.1"/>
</dbReference>
<dbReference type="EMBL" id="JAYFUL010000006">
    <property type="protein sequence ID" value="MEA5257197.1"/>
    <property type="molecule type" value="Genomic_DNA"/>
</dbReference>
<keyword evidence="2" id="KW-1185">Reference proteome</keyword>
<protein>
    <submittedName>
        <fullName evidence="1">DUF1353 domain-containing protein</fullName>
    </submittedName>
</protein>
<sequence length="130" mass="15587">MYSKIVVQYREAPTDKSDWWELYEPFEETLSDGTTIKISAGYVTDFASVPWILWSFFPPIGKYNRAALVHDYLYDLQLREKELGEKQARYFADQQFLYFANKVDPKGFVRHYIMYQIVRWFGRSAWRASK</sequence>
<organism evidence="1 2">
    <name type="scientific">Arcicella aquatica</name>
    <dbReference type="NCBI Taxonomy" id="217141"/>
    <lineage>
        <taxon>Bacteria</taxon>
        <taxon>Pseudomonadati</taxon>
        <taxon>Bacteroidota</taxon>
        <taxon>Cytophagia</taxon>
        <taxon>Cytophagales</taxon>
        <taxon>Flectobacillaceae</taxon>
        <taxon>Arcicella</taxon>
    </lineage>
</organism>
<proteinExistence type="predicted"/>
<evidence type="ECO:0000313" key="2">
    <source>
        <dbReference type="Proteomes" id="UP001304671"/>
    </source>
</evidence>
<dbReference type="Proteomes" id="UP001304671">
    <property type="component" value="Unassembled WGS sequence"/>
</dbReference>
<dbReference type="InterPro" id="IPR010767">
    <property type="entry name" value="Phage_CGC-2007_Cje0229"/>
</dbReference>
<comment type="caution">
    <text evidence="1">The sequence shown here is derived from an EMBL/GenBank/DDBJ whole genome shotgun (WGS) entry which is preliminary data.</text>
</comment>
<gene>
    <name evidence="1" type="ORF">VB264_05320</name>
</gene>
<reference evidence="1 2" key="1">
    <citation type="submission" date="2023-12" db="EMBL/GenBank/DDBJ databases">
        <title>Novel species of the genus Arcicella isolated from rivers.</title>
        <authorList>
            <person name="Lu H."/>
        </authorList>
    </citation>
    <scope>NUCLEOTIDE SEQUENCE [LARGE SCALE GENOMIC DNA]</scope>
    <source>
        <strain evidence="1 2">LMG 21963</strain>
    </source>
</reference>
<dbReference type="Pfam" id="PF07087">
    <property type="entry name" value="DUF1353"/>
    <property type="match status" value="1"/>
</dbReference>
<accession>A0ABU5QJF9</accession>
<evidence type="ECO:0000313" key="1">
    <source>
        <dbReference type="EMBL" id="MEA5257197.1"/>
    </source>
</evidence>